<dbReference type="PROSITE" id="PS00560">
    <property type="entry name" value="CARBOXYPEPT_SER_HIS"/>
    <property type="match status" value="1"/>
</dbReference>
<dbReference type="SUPFAM" id="SSF53474">
    <property type="entry name" value="alpha/beta-Hydrolases"/>
    <property type="match status" value="1"/>
</dbReference>
<dbReference type="InterPro" id="IPR033124">
    <property type="entry name" value="Ser_caboxypep_his_AS"/>
</dbReference>
<accession>A0A7R9AVA1</accession>
<dbReference type="EMBL" id="OC001764">
    <property type="protein sequence ID" value="CAD7260613.1"/>
    <property type="molecule type" value="Genomic_DNA"/>
</dbReference>
<dbReference type="AlphaFoldDB" id="A0A7R9AVA1"/>
<dbReference type="GO" id="GO:0006508">
    <property type="term" value="P:proteolysis"/>
    <property type="evidence" value="ECO:0007669"/>
    <property type="project" value="InterPro"/>
</dbReference>
<protein>
    <recommendedName>
        <fullName evidence="3">Serine carboxypeptidase</fullName>
    </recommendedName>
</protein>
<sequence length="214" mass="25265">MKWYESEVFKENDEDEEYRHLNTRKYFIFVIYECDLFQAWNLLFDSKNGFFNLTGFHNYYNYLHDRGSSLSGSYDIFVQKTSTRKAIHVGNSTFHTIDKVQNFLREDFAQSVKPWVEELLESYRMIVYNGQLDIVVAYPLTLTYLQALQWSGAALYKTAPRYKWQVGHDLAGFAKTVGKLTEVLVRDAGHMVPRDQPKWALDLIYRLTTNKPFH</sequence>
<gene>
    <name evidence="2" type="ORF">TSIB3V08_LOCUS4782</name>
</gene>
<reference evidence="2" key="1">
    <citation type="submission" date="2020-11" db="EMBL/GenBank/DDBJ databases">
        <authorList>
            <person name="Tran Van P."/>
        </authorList>
    </citation>
    <scope>NUCLEOTIDE SEQUENCE</scope>
</reference>
<comment type="similarity">
    <text evidence="1">Belongs to the peptidase S10 family.</text>
</comment>
<proteinExistence type="inferred from homology"/>
<evidence type="ECO:0008006" key="3">
    <source>
        <dbReference type="Google" id="ProtNLM"/>
    </source>
</evidence>
<organism evidence="2">
    <name type="scientific">Timema shepardi</name>
    <name type="common">Walking stick</name>
    <dbReference type="NCBI Taxonomy" id="629360"/>
    <lineage>
        <taxon>Eukaryota</taxon>
        <taxon>Metazoa</taxon>
        <taxon>Ecdysozoa</taxon>
        <taxon>Arthropoda</taxon>
        <taxon>Hexapoda</taxon>
        <taxon>Insecta</taxon>
        <taxon>Pterygota</taxon>
        <taxon>Neoptera</taxon>
        <taxon>Polyneoptera</taxon>
        <taxon>Phasmatodea</taxon>
        <taxon>Timematodea</taxon>
        <taxon>Timematoidea</taxon>
        <taxon>Timematidae</taxon>
        <taxon>Timema</taxon>
    </lineage>
</organism>
<dbReference type="GO" id="GO:0004185">
    <property type="term" value="F:serine-type carboxypeptidase activity"/>
    <property type="evidence" value="ECO:0007669"/>
    <property type="project" value="InterPro"/>
</dbReference>
<evidence type="ECO:0000256" key="1">
    <source>
        <dbReference type="ARBA" id="ARBA00009431"/>
    </source>
</evidence>
<dbReference type="Gene3D" id="3.40.50.1820">
    <property type="entry name" value="alpha/beta hydrolase"/>
    <property type="match status" value="1"/>
</dbReference>
<dbReference type="Pfam" id="PF00450">
    <property type="entry name" value="Peptidase_S10"/>
    <property type="match status" value="1"/>
</dbReference>
<evidence type="ECO:0000313" key="2">
    <source>
        <dbReference type="EMBL" id="CAD7260613.1"/>
    </source>
</evidence>
<dbReference type="InterPro" id="IPR029058">
    <property type="entry name" value="AB_hydrolase_fold"/>
</dbReference>
<name>A0A7R9AVA1_TIMSH</name>
<dbReference type="InterPro" id="IPR001563">
    <property type="entry name" value="Peptidase_S10"/>
</dbReference>